<dbReference type="InterPro" id="IPR022028">
    <property type="entry name" value="DUF3604"/>
</dbReference>
<organism evidence="1 2">
    <name type="scientific">Mangrovivirga halotolerans</name>
    <dbReference type="NCBI Taxonomy" id="2993936"/>
    <lineage>
        <taxon>Bacteria</taxon>
        <taxon>Pseudomonadati</taxon>
        <taxon>Bacteroidota</taxon>
        <taxon>Cytophagia</taxon>
        <taxon>Cytophagales</taxon>
        <taxon>Mangrovivirgaceae</taxon>
        <taxon>Mangrovivirga</taxon>
    </lineage>
</organism>
<comment type="caution">
    <text evidence="1">The sequence shown here is derived from an EMBL/GenBank/DDBJ whole genome shotgun (WGS) entry which is preliminary data.</text>
</comment>
<dbReference type="Proteomes" id="UP001209885">
    <property type="component" value="Unassembled WGS sequence"/>
</dbReference>
<dbReference type="RefSeq" id="WP_266056353.1">
    <property type="nucleotide sequence ID" value="NZ_JAPFQN010000005.1"/>
</dbReference>
<evidence type="ECO:0000313" key="2">
    <source>
        <dbReference type="Proteomes" id="UP001209885"/>
    </source>
</evidence>
<gene>
    <name evidence="1" type="ORF">OO013_08445</name>
</gene>
<keyword evidence="2" id="KW-1185">Reference proteome</keyword>
<evidence type="ECO:0000313" key="1">
    <source>
        <dbReference type="EMBL" id="MCX2743892.1"/>
    </source>
</evidence>
<name>A0ABT3RQP0_9BACT</name>
<dbReference type="EMBL" id="JAPFQN010000005">
    <property type="protein sequence ID" value="MCX2743892.1"/>
    <property type="molecule type" value="Genomic_DNA"/>
</dbReference>
<reference evidence="1 2" key="1">
    <citation type="submission" date="2022-11" db="EMBL/GenBank/DDBJ databases">
        <title>The characterization of three novel Bacteroidetes species and genomic analysis of their roles in tidal elemental geochemical cycles.</title>
        <authorList>
            <person name="Ma K."/>
        </authorList>
    </citation>
    <scope>NUCLEOTIDE SEQUENCE [LARGE SCALE GENOMIC DNA]</scope>
    <source>
        <strain evidence="1 2">M17</strain>
    </source>
</reference>
<proteinExistence type="predicted"/>
<sequence length="103" mass="11591">MKKSIALSDDRSDGSVPVGNTVDLATGKYTNTIGDAELKVVWTDPDFNPSQNAFYYVRVLEIPTPRYSLLDAIELGIDVKETNHPETIQERVYSSPIWYNPNQ</sequence>
<protein>
    <submittedName>
        <fullName evidence="1">DUF3604 domain-containing protein</fullName>
    </submittedName>
</protein>
<accession>A0ABT3RQP0</accession>
<dbReference type="Pfam" id="PF12228">
    <property type="entry name" value="DUF3604"/>
    <property type="match status" value="1"/>
</dbReference>